<feature type="region of interest" description="Disordered" evidence="1">
    <location>
        <begin position="63"/>
        <end position="91"/>
    </location>
</feature>
<dbReference type="EMBL" id="GU071103">
    <property type="protein sequence ID" value="ADO99092.1"/>
    <property type="molecule type" value="Genomic_DNA"/>
</dbReference>
<dbReference type="GeneID" id="10329594"/>
<reference evidence="2 3" key="1">
    <citation type="journal article" date="2010" name="Environ. Microbiol.">
        <title>Genomic analysis of oceanic cyanobacterial myoviruses compared with T4-like myoviruses from diverse hosts and environments.</title>
        <authorList>
            <person name="Sullivan M.B."/>
            <person name="Huang K.H."/>
            <person name="Ignacio-Espinoza J.C."/>
            <person name="Berlin A.M."/>
            <person name="Kelly L."/>
            <person name="Weigele P.R."/>
            <person name="DeFrancesco A.S."/>
            <person name="Kern S.E."/>
            <person name="Thompson L.R."/>
            <person name="Young S."/>
            <person name="Yandava C."/>
            <person name="Fu R."/>
            <person name="Krastins B."/>
            <person name="Chase M."/>
            <person name="Sarracino D."/>
            <person name="Osburne M.S."/>
            <person name="Henn M.R."/>
            <person name="Chisholm S.W."/>
        </authorList>
    </citation>
    <scope>NUCLEOTIDE SEQUENCE [LARGE SCALE GENOMIC DNA]</scope>
    <source>
        <strain evidence="2">NATL1A-15</strain>
    </source>
</reference>
<name>E3SP16_9CAUD</name>
<feature type="region of interest" description="Disordered" evidence="1">
    <location>
        <begin position="228"/>
        <end position="262"/>
    </location>
</feature>
<keyword evidence="3" id="KW-1185">Reference proteome</keyword>
<organism evidence="2 3">
    <name type="scientific">Prochlorococcus phage P-SSM7</name>
    <dbReference type="NCBI Taxonomy" id="445688"/>
    <lineage>
        <taxon>Viruses</taxon>
        <taxon>Duplodnaviria</taxon>
        <taxon>Heunggongvirae</taxon>
        <taxon>Uroviricota</taxon>
        <taxon>Caudoviricetes</taxon>
        <taxon>Pantevenvirales</taxon>
        <taxon>Kyanoviridae</taxon>
        <taxon>Palaemonvirus</taxon>
        <taxon>Palaemonvirus pssm7</taxon>
    </lineage>
</organism>
<evidence type="ECO:0000313" key="3">
    <source>
        <dbReference type="Proteomes" id="UP000006532"/>
    </source>
</evidence>
<feature type="compositionally biased region" description="Basic and acidic residues" evidence="1">
    <location>
        <begin position="63"/>
        <end position="76"/>
    </location>
</feature>
<protein>
    <submittedName>
        <fullName evidence="2">Uncharacterized protein</fullName>
    </submittedName>
</protein>
<dbReference type="KEGG" id="vg:10329594"/>
<evidence type="ECO:0000256" key="1">
    <source>
        <dbReference type="SAM" id="MobiDB-lite"/>
    </source>
</evidence>
<accession>E3SP16</accession>
<evidence type="ECO:0000313" key="2">
    <source>
        <dbReference type="EMBL" id="ADO99092.1"/>
    </source>
</evidence>
<feature type="compositionally biased region" description="Basic residues" evidence="1">
    <location>
        <begin position="230"/>
        <end position="241"/>
    </location>
</feature>
<dbReference type="Proteomes" id="UP000006532">
    <property type="component" value="Segment"/>
</dbReference>
<sequence length="893" mass="95840">MAKLQAYKFVNPGVSSLKSPTVAAARKHTLALNRLGGTISGIGSVVSDIEKISIRQIKNDKLREKAERRRDRRELDQAAEEAIENKKAASKTKPKLSKTSLKIAKGGLSWIEKFLAPIGKFLGFLAKIAITKEVLEWVGDPANIEKLSVFLEKTHFVFSKLFGWAAGFTNNILDGFSALTDPNGTFIERLGGIGSIMKGLIGLKYLMNPFSLITDILGLVDLLSGDGKGKGKGGKNRNKNRGPKDRPGKRFRNKITTSGGKSAGRFRGIREFLRNTKKFLGQKPSITVSGKSGNFFTNLFKGKPKITTGGKGNFFTNLFKGKPKVTGGKQAGNFFTNLFKGKVDPSKITQSGGKTSNFFSNLSKSNVTTGTGGLKPGNWFSKIKGKMPKLSAGSAATGLTTLGLSVLADYTLNLAADKLILDPIGRAVDRSNQKTWDGWVEKHGEDNVIKKLEKDLATEQAKTPLNKWVNMATLGYGSIFVGPNSTKIKKTQAALDYIKGQSGEEKKTVEIKKPKTNWFGNLFGGNKKEEKKEEKKSSFSWSSLFGSKKEEKQQPKEEKKNFWSGLFSKKKPEKKKKGWWPFEQGGKLQEFFIGGLFKGIKKAVSGVWNGVTKIASNPIVGTALSFIPGMQIPMAVVNGINAAQSGDIMGALSAGLGGLGAFANINTVNAISQPQWLQNLRFSGFGQGVANMYHSGANAFGALTSGFNNFMGSKAGQIAGSVLSGDYMGALNTFNPKWGGIASDIMSGNYGGALSAFNPEMGAMVTKGMAMIDSFRQDPMGLISNIAEQQGMGGVLKAVTGLFGGGDKITAMTQIAAEMGIDPKVLGAVKSAHQQALTEGGISAQYAMEQAMEFIPIPTIIEKIVPIPQAVAINTGGNQIIISAPNSLLERMQ</sequence>
<dbReference type="OrthoDB" id="6408at10239"/>
<proteinExistence type="predicted"/>
<dbReference type="RefSeq" id="YP_004324842.1">
    <property type="nucleotide sequence ID" value="NC_015290.1"/>
</dbReference>
<gene>
    <name evidence="2" type="ORF">PSSM7_011</name>
</gene>